<evidence type="ECO:0000256" key="1">
    <source>
        <dbReference type="ARBA" id="ARBA00022730"/>
    </source>
</evidence>
<feature type="domain" description="Large ribosomal subunit protein bL25 beta" evidence="8">
    <location>
        <begin position="132"/>
        <end position="210"/>
    </location>
</feature>
<evidence type="ECO:0000256" key="2">
    <source>
        <dbReference type="ARBA" id="ARBA00022884"/>
    </source>
</evidence>
<name>M2NXJ8_9PSEU</name>
<comment type="similarity">
    <text evidence="5">Belongs to the bacterial ribosomal protein bL25 family. CTC subfamily.</text>
</comment>
<dbReference type="GO" id="GO:0003735">
    <property type="term" value="F:structural constituent of ribosome"/>
    <property type="evidence" value="ECO:0007669"/>
    <property type="project" value="InterPro"/>
</dbReference>
<dbReference type="PANTHER" id="PTHR33284">
    <property type="entry name" value="RIBOSOMAL PROTEIN L25/GLN-TRNA SYNTHETASE, ANTI-CODON-BINDING DOMAIN-CONTAINING PROTEIN"/>
    <property type="match status" value="1"/>
</dbReference>
<gene>
    <name evidence="5" type="primary">rplY</name>
    <name evidence="5" type="synonym">ctc</name>
    <name evidence="9" type="ORF">C791_2346</name>
</gene>
<comment type="function">
    <text evidence="5">This is one of the proteins that binds to the 5S RNA in the ribosome where it forms part of the central protuberance.</text>
</comment>
<dbReference type="GO" id="GO:0022625">
    <property type="term" value="C:cytosolic large ribosomal subunit"/>
    <property type="evidence" value="ECO:0007669"/>
    <property type="project" value="TreeGrafter"/>
</dbReference>
<evidence type="ECO:0000256" key="6">
    <source>
        <dbReference type="SAM" id="MobiDB-lite"/>
    </source>
</evidence>
<dbReference type="SUPFAM" id="SSF50715">
    <property type="entry name" value="Ribosomal protein L25-like"/>
    <property type="match status" value="1"/>
</dbReference>
<dbReference type="GO" id="GO:0006412">
    <property type="term" value="P:translation"/>
    <property type="evidence" value="ECO:0007669"/>
    <property type="project" value="UniProtKB-UniRule"/>
</dbReference>
<reference evidence="9 10" key="1">
    <citation type="submission" date="2012-10" db="EMBL/GenBank/DDBJ databases">
        <title>Genome assembly of Amycolatopsis azurea DSM 43854.</title>
        <authorList>
            <person name="Khatri I."/>
            <person name="Kaur I."/>
            <person name="Subramanian S."/>
            <person name="Mayilraj S."/>
        </authorList>
    </citation>
    <scope>NUCLEOTIDE SEQUENCE [LARGE SCALE GENOMIC DNA]</scope>
    <source>
        <strain evidence="9 10">DSM 43854</strain>
    </source>
</reference>
<feature type="region of interest" description="Disordered" evidence="6">
    <location>
        <begin position="209"/>
        <end position="233"/>
    </location>
</feature>
<dbReference type="Pfam" id="PF14693">
    <property type="entry name" value="Ribosomal_TL5_C"/>
    <property type="match status" value="1"/>
</dbReference>
<organism evidence="9 10">
    <name type="scientific">Amycolatopsis azurea DSM 43854</name>
    <dbReference type="NCBI Taxonomy" id="1238180"/>
    <lineage>
        <taxon>Bacteria</taxon>
        <taxon>Bacillati</taxon>
        <taxon>Actinomycetota</taxon>
        <taxon>Actinomycetes</taxon>
        <taxon>Pseudonocardiales</taxon>
        <taxon>Pseudonocardiaceae</taxon>
        <taxon>Amycolatopsis</taxon>
    </lineage>
</organism>
<keyword evidence="1 5" id="KW-0699">rRNA-binding</keyword>
<dbReference type="AlphaFoldDB" id="M2NXJ8"/>
<evidence type="ECO:0000313" key="10">
    <source>
        <dbReference type="Proteomes" id="UP000014137"/>
    </source>
</evidence>
<dbReference type="NCBIfam" id="TIGR00731">
    <property type="entry name" value="bL25_bact_ctc"/>
    <property type="match status" value="1"/>
</dbReference>
<sequence>MEFAAEHQNRPEPSPPQHAFAEHVGELKECYTVSEVTLSVEPRTEFGKGAARRTRRAGKIPAVLYGHGSEPRHYALPALEFARVVRENGSNAVITLELEGKSELALTKTIVVHPLKNYIEHVDLLVVIRGEKVTVDIPVVVTGTPGPGTLVTTDLDAIQIEVEALHIPEQVEVSVEGVAAGTQINASDVVLPKGASLVTDPEALVVAVNEAPSESSLEGDEGEAAEAPAEDAE</sequence>
<dbReference type="InterPro" id="IPR037121">
    <property type="entry name" value="Ribosomal_bL25_C"/>
</dbReference>
<dbReference type="Proteomes" id="UP000014137">
    <property type="component" value="Unassembled WGS sequence"/>
</dbReference>
<dbReference type="Pfam" id="PF01386">
    <property type="entry name" value="Ribosomal_L25p"/>
    <property type="match status" value="1"/>
</dbReference>
<keyword evidence="2 5" id="KW-0694">RNA-binding</keyword>
<dbReference type="EMBL" id="ANMG01000023">
    <property type="protein sequence ID" value="EMD27334.1"/>
    <property type="molecule type" value="Genomic_DNA"/>
</dbReference>
<keyword evidence="4 5" id="KW-0687">Ribonucleoprotein</keyword>
<dbReference type="PATRIC" id="fig|1238180.3.peg.2945"/>
<dbReference type="NCBIfam" id="NF004131">
    <property type="entry name" value="PRK05618.2-1"/>
    <property type="match status" value="1"/>
</dbReference>
<feature type="domain" description="Large ribosomal subunit protein bL25 L25" evidence="7">
    <location>
        <begin position="38"/>
        <end position="124"/>
    </location>
</feature>
<dbReference type="CDD" id="cd00495">
    <property type="entry name" value="Ribosomal_L25_TL5_CTC"/>
    <property type="match status" value="1"/>
</dbReference>
<evidence type="ECO:0000259" key="7">
    <source>
        <dbReference type="Pfam" id="PF01386"/>
    </source>
</evidence>
<dbReference type="Gene3D" id="2.40.240.10">
    <property type="entry name" value="Ribosomal Protein L25, Chain P"/>
    <property type="match status" value="1"/>
</dbReference>
<keyword evidence="3 5" id="KW-0689">Ribosomal protein</keyword>
<dbReference type="InterPro" id="IPR001021">
    <property type="entry name" value="Ribosomal_bL25_long"/>
</dbReference>
<dbReference type="InterPro" id="IPR029751">
    <property type="entry name" value="Ribosomal_L25_dom"/>
</dbReference>
<dbReference type="InterPro" id="IPR011035">
    <property type="entry name" value="Ribosomal_bL25/Gln-tRNA_synth"/>
</dbReference>
<dbReference type="InterPro" id="IPR020056">
    <property type="entry name" value="Rbsml_bL25/Gln-tRNA_synth_N"/>
</dbReference>
<accession>M2NXJ8</accession>
<evidence type="ECO:0000256" key="4">
    <source>
        <dbReference type="ARBA" id="ARBA00023274"/>
    </source>
</evidence>
<dbReference type="GO" id="GO:0008097">
    <property type="term" value="F:5S rRNA binding"/>
    <property type="evidence" value="ECO:0007669"/>
    <property type="project" value="InterPro"/>
</dbReference>
<dbReference type="PANTHER" id="PTHR33284:SF1">
    <property type="entry name" value="RIBOSOMAL PROTEIN L25_GLN-TRNA SYNTHETASE, ANTI-CODON-BINDING DOMAIN-CONTAINING PROTEIN"/>
    <property type="match status" value="1"/>
</dbReference>
<comment type="subunit">
    <text evidence="5">Part of the 50S ribosomal subunit; part of the 5S rRNA/L5/L18/L25 subcomplex. Contacts the 5S rRNA. Binds to the 5S rRNA independently of L5 and L18.</text>
</comment>
<feature type="compositionally biased region" description="Acidic residues" evidence="6">
    <location>
        <begin position="217"/>
        <end position="233"/>
    </location>
</feature>
<protein>
    <recommendedName>
        <fullName evidence="5">Large ribosomal subunit protein bL25</fullName>
    </recommendedName>
    <alternativeName>
        <fullName evidence="5">General stress protein CTC</fullName>
    </alternativeName>
</protein>
<comment type="caution">
    <text evidence="9">The sequence shown here is derived from an EMBL/GenBank/DDBJ whole genome shotgun (WGS) entry which is preliminary data.</text>
</comment>
<dbReference type="InterPro" id="IPR020057">
    <property type="entry name" value="Ribosomal_bL25_b-dom"/>
</dbReference>
<dbReference type="InterPro" id="IPR020930">
    <property type="entry name" value="Ribosomal_uL5_bac-type"/>
</dbReference>
<dbReference type="HAMAP" id="MF_01334">
    <property type="entry name" value="Ribosomal_bL25_CTC"/>
    <property type="match status" value="1"/>
</dbReference>
<proteinExistence type="inferred from homology"/>
<dbReference type="Gene3D" id="2.170.120.20">
    <property type="entry name" value="Ribosomal protein L25, beta domain"/>
    <property type="match status" value="1"/>
</dbReference>
<evidence type="ECO:0000256" key="5">
    <source>
        <dbReference type="HAMAP-Rule" id="MF_01334"/>
    </source>
</evidence>
<evidence type="ECO:0000259" key="8">
    <source>
        <dbReference type="Pfam" id="PF14693"/>
    </source>
</evidence>
<evidence type="ECO:0000313" key="9">
    <source>
        <dbReference type="EMBL" id="EMD27334.1"/>
    </source>
</evidence>
<evidence type="ECO:0000256" key="3">
    <source>
        <dbReference type="ARBA" id="ARBA00022980"/>
    </source>
</evidence>